<feature type="domain" description="Amidohydrolase-related" evidence="1">
    <location>
        <begin position="68"/>
        <end position="410"/>
    </location>
</feature>
<dbReference type="Gene3D" id="3.20.20.140">
    <property type="entry name" value="Metal-dependent hydrolases"/>
    <property type="match status" value="1"/>
</dbReference>
<proteinExistence type="predicted"/>
<dbReference type="RefSeq" id="WP_275823344.1">
    <property type="nucleotide sequence ID" value="NZ_BAAANM010000057.1"/>
</dbReference>
<dbReference type="InterPro" id="IPR032466">
    <property type="entry name" value="Metal_Hydrolase"/>
</dbReference>
<dbReference type="PANTHER" id="PTHR43135">
    <property type="entry name" value="ALPHA-D-RIBOSE 1-METHYLPHOSPHONATE 5-TRIPHOSPHATE DIPHOSPHATASE"/>
    <property type="match status" value="1"/>
</dbReference>
<dbReference type="Gene3D" id="2.30.40.10">
    <property type="entry name" value="Urease, subunit C, domain 1"/>
    <property type="match status" value="1"/>
</dbReference>
<dbReference type="SUPFAM" id="SSF51338">
    <property type="entry name" value="Composite domain of metallo-dependent hydrolases"/>
    <property type="match status" value="1"/>
</dbReference>
<evidence type="ECO:0000313" key="3">
    <source>
        <dbReference type="Proteomes" id="UP001220022"/>
    </source>
</evidence>
<protein>
    <submittedName>
        <fullName evidence="2">Amidohydrolase family protein</fullName>
    </submittedName>
</protein>
<reference evidence="2 3" key="1">
    <citation type="submission" date="2023-03" db="EMBL/GenBank/DDBJ databases">
        <title>Draft genome sequence of type strain Streptomyces ferralitis JCM 14344.</title>
        <authorList>
            <person name="Klaysubun C."/>
            <person name="Duangmal K."/>
        </authorList>
    </citation>
    <scope>NUCLEOTIDE SEQUENCE [LARGE SCALE GENOMIC DNA]</scope>
    <source>
        <strain evidence="2 3">JCM 14344</strain>
    </source>
</reference>
<dbReference type="Pfam" id="PF01979">
    <property type="entry name" value="Amidohydro_1"/>
    <property type="match status" value="1"/>
</dbReference>
<gene>
    <name evidence="2" type="ORF">P2L57_39425</name>
</gene>
<dbReference type="SUPFAM" id="SSF51556">
    <property type="entry name" value="Metallo-dependent hydrolases"/>
    <property type="match status" value="1"/>
</dbReference>
<evidence type="ECO:0000259" key="1">
    <source>
        <dbReference type="Pfam" id="PF01979"/>
    </source>
</evidence>
<dbReference type="InterPro" id="IPR011059">
    <property type="entry name" value="Metal-dep_hydrolase_composite"/>
</dbReference>
<comment type="caution">
    <text evidence="2">The sequence shown here is derived from an EMBL/GenBank/DDBJ whole genome shotgun (WGS) entry which is preliminary data.</text>
</comment>
<keyword evidence="3" id="KW-1185">Reference proteome</keyword>
<dbReference type="InterPro" id="IPR051781">
    <property type="entry name" value="Metallo-dep_Hydrolase"/>
</dbReference>
<sequence>MTHEPEVITRAEVRDPATYDLVIRRAHVFDGHTALAGLYDVAVSGGEIAAVSAEPLRGVTEVDAAEGWVMPGLIDTHVHFYDVLAVSDSESMQTFEDDELPGRLGLFLQHGITTIKSVGDPTEGILTTRAKIAAGTLRGPRLLATGCGITGRDGHPAATVFSGNPWARARFAAEIDSVQQMRDLVHSLADRKVDAIKLLSEGACAHSGSPAYVWHIPAFPEAVELVRLPLAFLRAGIETGHERGLRVTVHTTQQAAAREAIEAGADGLEHGVTVEPLTDDSLIDLMLEHDIIYTPTLWAHDASHPDARHNVKKVADAGVSVALGSDTFSGRGLFGANTLDEAELMVAAGMTPVQALVAGTSGAAGQCVRSDLGAVAPGKRADLIVLTADPTEDIGNLRRLGMTILNGEIVVDKR</sequence>
<organism evidence="2 3">
    <name type="scientific">Streptantibioticus ferralitis</name>
    <dbReference type="NCBI Taxonomy" id="236510"/>
    <lineage>
        <taxon>Bacteria</taxon>
        <taxon>Bacillati</taxon>
        <taxon>Actinomycetota</taxon>
        <taxon>Actinomycetes</taxon>
        <taxon>Kitasatosporales</taxon>
        <taxon>Streptomycetaceae</taxon>
        <taxon>Streptantibioticus</taxon>
    </lineage>
</organism>
<dbReference type="Proteomes" id="UP001220022">
    <property type="component" value="Unassembled WGS sequence"/>
</dbReference>
<name>A0ABT5ZD99_9ACTN</name>
<accession>A0ABT5ZD99</accession>
<dbReference type="InterPro" id="IPR006680">
    <property type="entry name" value="Amidohydro-rel"/>
</dbReference>
<dbReference type="EMBL" id="JARHTQ010000069">
    <property type="protein sequence ID" value="MDF2261571.1"/>
    <property type="molecule type" value="Genomic_DNA"/>
</dbReference>
<dbReference type="PANTHER" id="PTHR43135:SF3">
    <property type="entry name" value="ALPHA-D-RIBOSE 1-METHYLPHOSPHONATE 5-TRIPHOSPHATE DIPHOSPHATASE"/>
    <property type="match status" value="1"/>
</dbReference>
<evidence type="ECO:0000313" key="2">
    <source>
        <dbReference type="EMBL" id="MDF2261571.1"/>
    </source>
</evidence>